<accession>A0A080LX79</accession>
<feature type="transmembrane region" description="Helical" evidence="1">
    <location>
        <begin position="81"/>
        <end position="100"/>
    </location>
</feature>
<evidence type="ECO:0000313" key="2">
    <source>
        <dbReference type="EMBL" id="KFB73447.1"/>
    </source>
</evidence>
<dbReference type="Proteomes" id="UP000020077">
    <property type="component" value="Unassembled WGS sequence"/>
</dbReference>
<keyword evidence="1" id="KW-1133">Transmembrane helix</keyword>
<organism evidence="2 3">
    <name type="scientific">Candidatus Accumulibacter phosphatis</name>
    <dbReference type="NCBI Taxonomy" id="327160"/>
    <lineage>
        <taxon>Bacteria</taxon>
        <taxon>Pseudomonadati</taxon>
        <taxon>Pseudomonadota</taxon>
        <taxon>Betaproteobacteria</taxon>
        <taxon>Candidatus Accumulibacter</taxon>
    </lineage>
</organism>
<dbReference type="InterPro" id="IPR009937">
    <property type="entry name" value="Phage_holin_3_6"/>
</dbReference>
<evidence type="ECO:0000256" key="1">
    <source>
        <dbReference type="SAM" id="Phobius"/>
    </source>
</evidence>
<reference evidence="2 3" key="1">
    <citation type="submission" date="2014-02" db="EMBL/GenBank/DDBJ databases">
        <title>Expanding our view of genomic diversity in Candidatus Accumulibacter clades.</title>
        <authorList>
            <person name="Skennerton C.T."/>
            <person name="Barr J.J."/>
            <person name="Slater F.R."/>
            <person name="Bond P.L."/>
            <person name="Tyson G.W."/>
        </authorList>
    </citation>
    <scope>NUCLEOTIDE SEQUENCE [LARGE SCALE GENOMIC DNA]</scope>
    <source>
        <strain evidence="3">BA-91</strain>
    </source>
</reference>
<keyword evidence="1" id="KW-0812">Transmembrane</keyword>
<comment type="caution">
    <text evidence="2">The sequence shown here is derived from an EMBL/GenBank/DDBJ whole genome shotgun (WGS) entry which is preliminary data.</text>
</comment>
<evidence type="ECO:0000313" key="3">
    <source>
        <dbReference type="Proteomes" id="UP000020077"/>
    </source>
</evidence>
<proteinExistence type="predicted"/>
<dbReference type="AlphaFoldDB" id="A0A080LX79"/>
<keyword evidence="1" id="KW-0472">Membrane</keyword>
<gene>
    <name evidence="2" type="ORF">AW09_001296</name>
</gene>
<feature type="transmembrane region" description="Helical" evidence="1">
    <location>
        <begin position="48"/>
        <end position="75"/>
    </location>
</feature>
<name>A0A080LX79_9PROT</name>
<dbReference type="EMBL" id="JDVG02000222">
    <property type="protein sequence ID" value="KFB73447.1"/>
    <property type="molecule type" value="Genomic_DNA"/>
</dbReference>
<dbReference type="Pfam" id="PF07332">
    <property type="entry name" value="Phage_holin_3_6"/>
    <property type="match status" value="1"/>
</dbReference>
<sequence length="136" mass="14383">MSETPGGASGGLLAATRNSAATLLAIGRTRLELLGNDLKEEKLRAVRILLLSQVLAFSLMVGTILAITLLVVVFWDNRVLLLSAFTVISLTSGGIAYAALRRALRTSHQPLAASVAELAEDLRQMKGAASNEPRAD</sequence>
<protein>
    <submittedName>
        <fullName evidence="2">Putative membrane protein</fullName>
    </submittedName>
</protein>